<dbReference type="PANTHER" id="PTHR33057">
    <property type="entry name" value="TRANSCRIPTION REPRESSOR OFP7-RELATED"/>
    <property type="match status" value="1"/>
</dbReference>
<sequence length="292" mass="33068">MPKKSLHDYLSKIKISSPNLPLSSSKRILSGCKHPKTLSFAVDNTRKQDGDGGGNEEAAATLADIDRFLLENFKSLYIKDEQQNEKKGEGQVDQVKSPRGILFESPRFVDPPPGLRGSSRFFVAPGVTGSLMEEARTSLTSLNSEDHNGSSSTSTNTTLNENSSAKSTVTKLAYSDISSNDSRDVTTETLPQECIAVLTYSPDPYNDFRRSMQEMVDARMQHQGKLDWDFMEELLLSYLNLNEKQSHRFIMCAYADLVTFLRQRERRAPVKSRRTRYTSERKRKTTRFEEET</sequence>
<dbReference type="Pfam" id="PF04844">
    <property type="entry name" value="Ovate"/>
    <property type="match status" value="1"/>
</dbReference>
<dbReference type="GO" id="GO:0005634">
    <property type="term" value="C:nucleus"/>
    <property type="evidence" value="ECO:0007669"/>
    <property type="project" value="UniProtKB-SubCell"/>
</dbReference>
<evidence type="ECO:0000256" key="5">
    <source>
        <dbReference type="ARBA" id="ARBA00023242"/>
    </source>
</evidence>
<comment type="caution">
    <text evidence="9">The sequence shown here is derived from an EMBL/GenBank/DDBJ whole genome shotgun (WGS) entry which is preliminary data.</text>
</comment>
<evidence type="ECO:0000313" key="10">
    <source>
        <dbReference type="Proteomes" id="UP001054252"/>
    </source>
</evidence>
<dbReference type="EMBL" id="BPVZ01000168">
    <property type="protein sequence ID" value="GKV43400.1"/>
    <property type="molecule type" value="Genomic_DNA"/>
</dbReference>
<keyword evidence="2 6" id="KW-0678">Repressor</keyword>
<keyword evidence="3 6" id="KW-0805">Transcription regulation</keyword>
<feature type="region of interest" description="Disordered" evidence="7">
    <location>
        <begin position="269"/>
        <end position="292"/>
    </location>
</feature>
<dbReference type="NCBIfam" id="TIGR01568">
    <property type="entry name" value="A_thal_3678"/>
    <property type="match status" value="1"/>
</dbReference>
<accession>A0AAV5M0V8</accession>
<keyword evidence="4 6" id="KW-0804">Transcription</keyword>
<proteinExistence type="predicted"/>
<evidence type="ECO:0000256" key="3">
    <source>
        <dbReference type="ARBA" id="ARBA00023015"/>
    </source>
</evidence>
<evidence type="ECO:0000313" key="9">
    <source>
        <dbReference type="EMBL" id="GKV43400.1"/>
    </source>
</evidence>
<evidence type="ECO:0000256" key="6">
    <source>
        <dbReference type="RuleBase" id="RU367028"/>
    </source>
</evidence>
<feature type="domain" description="OVATE" evidence="8">
    <location>
        <begin position="197"/>
        <end position="260"/>
    </location>
</feature>
<comment type="subcellular location">
    <subcellularLocation>
        <location evidence="1 6">Nucleus</location>
    </subcellularLocation>
</comment>
<keyword evidence="10" id="KW-1185">Reference proteome</keyword>
<evidence type="ECO:0000256" key="1">
    <source>
        <dbReference type="ARBA" id="ARBA00004123"/>
    </source>
</evidence>
<dbReference type="Proteomes" id="UP001054252">
    <property type="component" value="Unassembled WGS sequence"/>
</dbReference>
<evidence type="ECO:0000259" key="8">
    <source>
        <dbReference type="PROSITE" id="PS51754"/>
    </source>
</evidence>
<gene>
    <name evidence="9" type="ORF">SLEP1_g50692</name>
</gene>
<dbReference type="InterPro" id="IPR038933">
    <property type="entry name" value="Ovate"/>
</dbReference>
<dbReference type="GO" id="GO:0045892">
    <property type="term" value="P:negative regulation of DNA-templated transcription"/>
    <property type="evidence" value="ECO:0007669"/>
    <property type="project" value="UniProtKB-UniRule"/>
</dbReference>
<protein>
    <recommendedName>
        <fullName evidence="6">Transcription repressor</fullName>
    </recommendedName>
    <alternativeName>
        <fullName evidence="6">Ovate family protein</fullName>
    </alternativeName>
</protein>
<evidence type="ECO:0000256" key="2">
    <source>
        <dbReference type="ARBA" id="ARBA00022491"/>
    </source>
</evidence>
<evidence type="ECO:0000256" key="4">
    <source>
        <dbReference type="ARBA" id="ARBA00023163"/>
    </source>
</evidence>
<keyword evidence="5 6" id="KW-0539">Nucleus</keyword>
<reference evidence="9 10" key="1">
    <citation type="journal article" date="2021" name="Commun. Biol.">
        <title>The genome of Shorea leprosula (Dipterocarpaceae) highlights the ecological relevance of drought in aseasonal tropical rainforests.</title>
        <authorList>
            <person name="Ng K.K.S."/>
            <person name="Kobayashi M.J."/>
            <person name="Fawcett J.A."/>
            <person name="Hatakeyama M."/>
            <person name="Paape T."/>
            <person name="Ng C.H."/>
            <person name="Ang C.C."/>
            <person name="Tnah L.H."/>
            <person name="Lee C.T."/>
            <person name="Nishiyama T."/>
            <person name="Sese J."/>
            <person name="O'Brien M.J."/>
            <person name="Copetti D."/>
            <person name="Mohd Noor M.I."/>
            <person name="Ong R.C."/>
            <person name="Putra M."/>
            <person name="Sireger I.Z."/>
            <person name="Indrioko S."/>
            <person name="Kosugi Y."/>
            <person name="Izuno A."/>
            <person name="Isagi Y."/>
            <person name="Lee S.L."/>
            <person name="Shimizu K.K."/>
        </authorList>
    </citation>
    <scope>NUCLEOTIDE SEQUENCE [LARGE SCALE GENOMIC DNA]</scope>
    <source>
        <strain evidence="9">214</strain>
    </source>
</reference>
<dbReference type="AlphaFoldDB" id="A0AAV5M0V8"/>
<dbReference type="PANTHER" id="PTHR33057:SF117">
    <property type="entry name" value="TRANSCRIPTION REPRESSOR OFP14"/>
    <property type="match status" value="1"/>
</dbReference>
<feature type="compositionally biased region" description="Basic residues" evidence="7">
    <location>
        <begin position="269"/>
        <end position="285"/>
    </location>
</feature>
<comment type="function">
    <text evidence="6">Transcriptional repressor that regulates multiple aspects of plant growth and development.</text>
</comment>
<evidence type="ECO:0000256" key="7">
    <source>
        <dbReference type="SAM" id="MobiDB-lite"/>
    </source>
</evidence>
<feature type="region of interest" description="Disordered" evidence="7">
    <location>
        <begin position="140"/>
        <end position="165"/>
    </location>
</feature>
<organism evidence="9 10">
    <name type="scientific">Rubroshorea leprosula</name>
    <dbReference type="NCBI Taxonomy" id="152421"/>
    <lineage>
        <taxon>Eukaryota</taxon>
        <taxon>Viridiplantae</taxon>
        <taxon>Streptophyta</taxon>
        <taxon>Embryophyta</taxon>
        <taxon>Tracheophyta</taxon>
        <taxon>Spermatophyta</taxon>
        <taxon>Magnoliopsida</taxon>
        <taxon>eudicotyledons</taxon>
        <taxon>Gunneridae</taxon>
        <taxon>Pentapetalae</taxon>
        <taxon>rosids</taxon>
        <taxon>malvids</taxon>
        <taxon>Malvales</taxon>
        <taxon>Dipterocarpaceae</taxon>
        <taxon>Rubroshorea</taxon>
    </lineage>
</organism>
<feature type="compositionally biased region" description="Low complexity" evidence="7">
    <location>
        <begin position="149"/>
        <end position="164"/>
    </location>
</feature>
<name>A0AAV5M0V8_9ROSI</name>
<dbReference type="InterPro" id="IPR006458">
    <property type="entry name" value="Ovate_C"/>
</dbReference>
<dbReference type="PROSITE" id="PS51754">
    <property type="entry name" value="OVATE"/>
    <property type="match status" value="1"/>
</dbReference>